<organism evidence="2">
    <name type="scientific">Magallana gigas</name>
    <name type="common">Pacific oyster</name>
    <name type="synonym">Crassostrea gigas</name>
    <dbReference type="NCBI Taxonomy" id="29159"/>
    <lineage>
        <taxon>Eukaryota</taxon>
        <taxon>Metazoa</taxon>
        <taxon>Spiralia</taxon>
        <taxon>Lophotrochozoa</taxon>
        <taxon>Mollusca</taxon>
        <taxon>Bivalvia</taxon>
        <taxon>Autobranchia</taxon>
        <taxon>Pteriomorphia</taxon>
        <taxon>Ostreida</taxon>
        <taxon>Ostreoidea</taxon>
        <taxon>Ostreidae</taxon>
        <taxon>Magallana</taxon>
    </lineage>
</organism>
<proteinExistence type="predicted"/>
<gene>
    <name evidence="2" type="ORF">CGI_10016386</name>
</gene>
<dbReference type="AlphaFoldDB" id="K1QLN2"/>
<sequence length="182" mass="20362">MAYFSVAPTLCEVTYDSNRDEKVTPYRYQCRSANSRATNGITSPSFTEIVNVSLPSGYNVSYYEYLRTLYDSRISSPTKASGHYPSGASPGPGHYSARSFHPPHGNNFHSKSPQIYESRPRTAGPYLNADQLPASLPSIHHGLYHSSWGEDEDMGSGEGSRHSEDRLKWIDALNKWIPEQEI</sequence>
<dbReference type="HOGENOM" id="CLU_1483385_0_0_1"/>
<accession>K1QLN2</accession>
<evidence type="ECO:0000313" key="2">
    <source>
        <dbReference type="EMBL" id="EKC34798.1"/>
    </source>
</evidence>
<dbReference type="EMBL" id="JH817213">
    <property type="protein sequence ID" value="EKC34798.1"/>
    <property type="molecule type" value="Genomic_DNA"/>
</dbReference>
<reference evidence="2" key="1">
    <citation type="journal article" date="2012" name="Nature">
        <title>The oyster genome reveals stress adaptation and complexity of shell formation.</title>
        <authorList>
            <person name="Zhang G."/>
            <person name="Fang X."/>
            <person name="Guo X."/>
            <person name="Li L."/>
            <person name="Luo R."/>
            <person name="Xu F."/>
            <person name="Yang P."/>
            <person name="Zhang L."/>
            <person name="Wang X."/>
            <person name="Qi H."/>
            <person name="Xiong Z."/>
            <person name="Que H."/>
            <person name="Xie Y."/>
            <person name="Holland P.W."/>
            <person name="Paps J."/>
            <person name="Zhu Y."/>
            <person name="Wu F."/>
            <person name="Chen Y."/>
            <person name="Wang J."/>
            <person name="Peng C."/>
            <person name="Meng J."/>
            <person name="Yang L."/>
            <person name="Liu J."/>
            <person name="Wen B."/>
            <person name="Zhang N."/>
            <person name="Huang Z."/>
            <person name="Zhu Q."/>
            <person name="Feng Y."/>
            <person name="Mount A."/>
            <person name="Hedgecock D."/>
            <person name="Xu Z."/>
            <person name="Liu Y."/>
            <person name="Domazet-Loso T."/>
            <person name="Du Y."/>
            <person name="Sun X."/>
            <person name="Zhang S."/>
            <person name="Liu B."/>
            <person name="Cheng P."/>
            <person name="Jiang X."/>
            <person name="Li J."/>
            <person name="Fan D."/>
            <person name="Wang W."/>
            <person name="Fu W."/>
            <person name="Wang T."/>
            <person name="Wang B."/>
            <person name="Zhang J."/>
            <person name="Peng Z."/>
            <person name="Li Y."/>
            <person name="Li N."/>
            <person name="Wang J."/>
            <person name="Chen M."/>
            <person name="He Y."/>
            <person name="Tan F."/>
            <person name="Song X."/>
            <person name="Zheng Q."/>
            <person name="Huang R."/>
            <person name="Yang H."/>
            <person name="Du X."/>
            <person name="Chen L."/>
            <person name="Yang M."/>
            <person name="Gaffney P.M."/>
            <person name="Wang S."/>
            <person name="Luo L."/>
            <person name="She Z."/>
            <person name="Ming Y."/>
            <person name="Huang W."/>
            <person name="Zhang S."/>
            <person name="Huang B."/>
            <person name="Zhang Y."/>
            <person name="Qu T."/>
            <person name="Ni P."/>
            <person name="Miao G."/>
            <person name="Wang J."/>
            <person name="Wang Q."/>
            <person name="Steinberg C.E."/>
            <person name="Wang H."/>
            <person name="Li N."/>
            <person name="Qian L."/>
            <person name="Zhang G."/>
            <person name="Li Y."/>
            <person name="Yang H."/>
            <person name="Liu X."/>
            <person name="Wang J."/>
            <person name="Yin Y."/>
            <person name="Wang J."/>
        </authorList>
    </citation>
    <scope>NUCLEOTIDE SEQUENCE [LARGE SCALE GENOMIC DNA]</scope>
    <source>
        <strain evidence="2">05x7-T-G4-1.051#20</strain>
    </source>
</reference>
<feature type="region of interest" description="Disordered" evidence="1">
    <location>
        <begin position="76"/>
        <end position="124"/>
    </location>
</feature>
<name>K1QLN2_MAGGI</name>
<protein>
    <submittedName>
        <fullName evidence="2">Uncharacterized protein</fullName>
    </submittedName>
</protein>
<dbReference type="InParanoid" id="K1QLN2"/>
<evidence type="ECO:0000256" key="1">
    <source>
        <dbReference type="SAM" id="MobiDB-lite"/>
    </source>
</evidence>